<evidence type="ECO:0000313" key="2">
    <source>
        <dbReference type="EMBL" id="SVE47748.1"/>
    </source>
</evidence>
<dbReference type="Pfam" id="PF13476">
    <property type="entry name" value="AAA_23"/>
    <property type="match status" value="1"/>
</dbReference>
<dbReference type="GO" id="GO:0000731">
    <property type="term" value="P:DNA synthesis involved in DNA repair"/>
    <property type="evidence" value="ECO:0007669"/>
    <property type="project" value="TreeGrafter"/>
</dbReference>
<sequence>MVKSSPYCKEGSAIYFSRLKLSNFRNYVSLDLELEPGTIILRGDNGHGKSNLIEALYLLAIAKSPRASTDSEMVRSHGSIETHTQIAGVVVRDNDEVHVQVDLVADIVASSDTVQTAPIKKQI</sequence>
<dbReference type="GO" id="GO:0016887">
    <property type="term" value="F:ATP hydrolysis activity"/>
    <property type="evidence" value="ECO:0007669"/>
    <property type="project" value="InterPro"/>
</dbReference>
<name>A0A383DV77_9ZZZZ</name>
<dbReference type="SUPFAM" id="SSF52540">
    <property type="entry name" value="P-loop containing nucleoside triphosphate hydrolases"/>
    <property type="match status" value="1"/>
</dbReference>
<organism evidence="2">
    <name type="scientific">marine metagenome</name>
    <dbReference type="NCBI Taxonomy" id="408172"/>
    <lineage>
        <taxon>unclassified sequences</taxon>
        <taxon>metagenomes</taxon>
        <taxon>ecological metagenomes</taxon>
    </lineage>
</organism>
<dbReference type="EMBL" id="UINC01220016">
    <property type="protein sequence ID" value="SVE47748.1"/>
    <property type="molecule type" value="Genomic_DNA"/>
</dbReference>
<dbReference type="Gene3D" id="3.40.50.300">
    <property type="entry name" value="P-loop containing nucleotide triphosphate hydrolases"/>
    <property type="match status" value="1"/>
</dbReference>
<accession>A0A383DV77</accession>
<dbReference type="InterPro" id="IPR038729">
    <property type="entry name" value="Rad50/SbcC_AAA"/>
</dbReference>
<protein>
    <recommendedName>
        <fullName evidence="1">Rad50/SbcC-type AAA domain-containing protein</fullName>
    </recommendedName>
</protein>
<dbReference type="PANTHER" id="PTHR32182:SF0">
    <property type="entry name" value="DNA REPLICATION AND REPAIR PROTEIN RECF"/>
    <property type="match status" value="1"/>
</dbReference>
<gene>
    <name evidence="2" type="ORF">METZ01_LOCUS500602</name>
</gene>
<reference evidence="2" key="1">
    <citation type="submission" date="2018-05" db="EMBL/GenBank/DDBJ databases">
        <authorList>
            <person name="Lanie J.A."/>
            <person name="Ng W.-L."/>
            <person name="Kazmierczak K.M."/>
            <person name="Andrzejewski T.M."/>
            <person name="Davidsen T.M."/>
            <person name="Wayne K.J."/>
            <person name="Tettelin H."/>
            <person name="Glass J.I."/>
            <person name="Rusch D."/>
            <person name="Podicherti R."/>
            <person name="Tsui H.-C.T."/>
            <person name="Winkler M.E."/>
        </authorList>
    </citation>
    <scope>NUCLEOTIDE SEQUENCE</scope>
</reference>
<feature type="non-terminal residue" evidence="2">
    <location>
        <position position="123"/>
    </location>
</feature>
<dbReference type="GO" id="GO:0006302">
    <property type="term" value="P:double-strand break repair"/>
    <property type="evidence" value="ECO:0007669"/>
    <property type="project" value="InterPro"/>
</dbReference>
<dbReference type="InterPro" id="IPR027417">
    <property type="entry name" value="P-loop_NTPase"/>
</dbReference>
<feature type="domain" description="Rad50/SbcC-type AAA" evidence="1">
    <location>
        <begin position="18"/>
        <end position="92"/>
    </location>
</feature>
<dbReference type="PANTHER" id="PTHR32182">
    <property type="entry name" value="DNA REPLICATION AND REPAIR PROTEIN RECF"/>
    <property type="match status" value="1"/>
</dbReference>
<dbReference type="AlphaFoldDB" id="A0A383DV77"/>
<evidence type="ECO:0000259" key="1">
    <source>
        <dbReference type="Pfam" id="PF13476"/>
    </source>
</evidence>
<proteinExistence type="predicted"/>